<dbReference type="GO" id="GO:0016887">
    <property type="term" value="F:ATP hydrolysis activity"/>
    <property type="evidence" value="ECO:0007669"/>
    <property type="project" value="TreeGrafter"/>
</dbReference>
<dbReference type="Gene3D" id="3.40.50.300">
    <property type="entry name" value="P-loop containing nucleotide triphosphate hydrolases"/>
    <property type="match status" value="1"/>
</dbReference>
<dbReference type="PANTHER" id="PTHR30258">
    <property type="entry name" value="TYPE II SECRETION SYSTEM PROTEIN GSPE-RELATED"/>
    <property type="match status" value="1"/>
</dbReference>
<dbReference type="Gene3D" id="3.30.300.160">
    <property type="entry name" value="Type II secretion system, protein E, N-terminal domain"/>
    <property type="match status" value="1"/>
</dbReference>
<keyword evidence="2" id="KW-0547">Nucleotide-binding</keyword>
<dbReference type="SUPFAM" id="SSF160246">
    <property type="entry name" value="EspE N-terminal domain-like"/>
    <property type="match status" value="1"/>
</dbReference>
<dbReference type="FunFam" id="3.30.300.160:FF:000002">
    <property type="entry name" value="Type II secretion system protein E"/>
    <property type="match status" value="1"/>
</dbReference>
<dbReference type="InterPro" id="IPR003593">
    <property type="entry name" value="AAA+_ATPase"/>
</dbReference>
<keyword evidence="3" id="KW-0067">ATP-binding</keyword>
<reference evidence="5 6" key="1">
    <citation type="submission" date="2019-11" db="EMBL/GenBank/DDBJ databases">
        <title>Terrilactibacillus tamarindus sp. nov. BCM23-1 isolated from bark of Tamarindus indica.</title>
        <authorList>
            <person name="Kingkaew E."/>
            <person name="Tanasupawat S."/>
        </authorList>
    </citation>
    <scope>NUCLEOTIDE SEQUENCE [LARGE SCALE GENOMIC DNA]</scope>
    <source>
        <strain evidence="5 6">BCM23-1</strain>
    </source>
</reference>
<dbReference type="FunFam" id="3.40.50.300:FF:000398">
    <property type="entry name" value="Type IV pilus assembly ATPase PilB"/>
    <property type="match status" value="1"/>
</dbReference>
<feature type="domain" description="AAA+ ATPase" evidence="4">
    <location>
        <begin position="309"/>
        <end position="461"/>
    </location>
</feature>
<dbReference type="GO" id="GO:0005524">
    <property type="term" value="F:ATP binding"/>
    <property type="evidence" value="ECO:0007669"/>
    <property type="project" value="UniProtKB-KW"/>
</dbReference>
<dbReference type="RefSeq" id="WP_155218063.1">
    <property type="nucleotide sequence ID" value="NZ_WNHB01000008.1"/>
</dbReference>
<gene>
    <name evidence="5" type="ORF">GMB86_06930</name>
</gene>
<dbReference type="Proteomes" id="UP000440978">
    <property type="component" value="Unassembled WGS sequence"/>
</dbReference>
<dbReference type="InterPro" id="IPR037257">
    <property type="entry name" value="T2SS_E_N_sf"/>
</dbReference>
<dbReference type="Pfam" id="PF05157">
    <property type="entry name" value="MshEN"/>
    <property type="match status" value="1"/>
</dbReference>
<dbReference type="CDD" id="cd01129">
    <property type="entry name" value="PulE-GspE-like"/>
    <property type="match status" value="1"/>
</dbReference>
<evidence type="ECO:0000256" key="3">
    <source>
        <dbReference type="ARBA" id="ARBA00022840"/>
    </source>
</evidence>
<dbReference type="Gene3D" id="3.30.450.90">
    <property type="match status" value="1"/>
</dbReference>
<dbReference type="AlphaFoldDB" id="A0A6N8CUG2"/>
<evidence type="ECO:0000256" key="2">
    <source>
        <dbReference type="ARBA" id="ARBA00022741"/>
    </source>
</evidence>
<organism evidence="5 6">
    <name type="scientific">Terrilactibacillus tamarindi</name>
    <dbReference type="NCBI Taxonomy" id="2599694"/>
    <lineage>
        <taxon>Bacteria</taxon>
        <taxon>Bacillati</taxon>
        <taxon>Bacillota</taxon>
        <taxon>Bacilli</taxon>
        <taxon>Bacillales</taxon>
        <taxon>Bacillaceae</taxon>
        <taxon>Terrilactibacillus</taxon>
    </lineage>
</organism>
<dbReference type="InterPro" id="IPR007831">
    <property type="entry name" value="T2SS_GspE_N"/>
</dbReference>
<dbReference type="GO" id="GO:0005886">
    <property type="term" value="C:plasma membrane"/>
    <property type="evidence" value="ECO:0007669"/>
    <property type="project" value="TreeGrafter"/>
</dbReference>
<evidence type="ECO:0000259" key="4">
    <source>
        <dbReference type="SMART" id="SM00382"/>
    </source>
</evidence>
<dbReference type="InterPro" id="IPR001482">
    <property type="entry name" value="T2SS/T4SS_dom"/>
</dbReference>
<comment type="similarity">
    <text evidence="1">Belongs to the GSP E family.</text>
</comment>
<evidence type="ECO:0000313" key="5">
    <source>
        <dbReference type="EMBL" id="MTT31746.1"/>
    </source>
</evidence>
<protein>
    <submittedName>
        <fullName evidence="5">Type II secretion system protein GspE</fullName>
    </submittedName>
</protein>
<dbReference type="Pfam" id="PF00437">
    <property type="entry name" value="T2SSE"/>
    <property type="match status" value="1"/>
</dbReference>
<dbReference type="SMART" id="SM00382">
    <property type="entry name" value="AAA"/>
    <property type="match status" value="1"/>
</dbReference>
<dbReference type="FunFam" id="3.30.450.90:FF:000001">
    <property type="entry name" value="Type II secretion system ATPase GspE"/>
    <property type="match status" value="1"/>
</dbReference>
<dbReference type="InterPro" id="IPR027417">
    <property type="entry name" value="P-loop_NTPase"/>
</dbReference>
<evidence type="ECO:0000256" key="1">
    <source>
        <dbReference type="ARBA" id="ARBA00006611"/>
    </source>
</evidence>
<comment type="caution">
    <text evidence="5">The sequence shown here is derived from an EMBL/GenBank/DDBJ whole genome shotgun (WGS) entry which is preliminary data.</text>
</comment>
<evidence type="ECO:0000313" key="6">
    <source>
        <dbReference type="Proteomes" id="UP000440978"/>
    </source>
</evidence>
<keyword evidence="6" id="KW-1185">Reference proteome</keyword>
<dbReference type="SUPFAM" id="SSF52540">
    <property type="entry name" value="P-loop containing nucleoside triphosphate hydrolases"/>
    <property type="match status" value="1"/>
</dbReference>
<dbReference type="PANTHER" id="PTHR30258:SF2">
    <property type="entry name" value="COMG OPERON PROTEIN 1"/>
    <property type="match status" value="1"/>
</dbReference>
<name>A0A6N8CUG2_9BACI</name>
<accession>A0A6N8CUG2</accession>
<dbReference type="EMBL" id="WNHB01000008">
    <property type="protein sequence ID" value="MTT31746.1"/>
    <property type="molecule type" value="Genomic_DNA"/>
</dbReference>
<proteinExistence type="inferred from homology"/>
<sequence>MVRQRRRLGDLLVEAGLINQEQLATTLEQKRPSQKLGHALIERGYLSEQQLLEILEIQLGIPQVKLSNVMIDPQMVNLIDKDFAKRNELLPIDRKEDRLRVAMANPLDFYAIEDLQMITGFKVDVVLALPSEITKTINRLYDDDNPVDELLSSVRVNAAPMEELPVENGIQDDSPIVRMINQTLLSAVEQRASDIHIDPGEHSITIRFRIDGELQVYRTFPKELLSILTTRIKVISQLDITEKRLPQDGRVTVNIAKRRIDLRISTLPTLFGEKMVLRLLNTEDLLLKIPNVGFTERQAKQFEKMISRPTGLILITGPTGSGKTSTLYAALNHLNTETKNIITIEDPVEYQIHGINQIQMNAKIGLTFATGLRAILRQDPNIIMLGEIRDSETAEITIRASLTGHLVLSTLHTTDVPTTIYRLIDMGIDPFLVAASLSGVIAQRLVRRVCRDCSEPYSPSAVERALFEKAGQVCPEKLMKGAGCELCHHTGYMGRTAVHEMVEMTDLISEHLIEKHTYRHIQQMIRESGAQTMLENGLSKVRQGITTCDELLKIMS</sequence>
<dbReference type="OrthoDB" id="9808272at2"/>